<dbReference type="Proteomes" id="UP000095287">
    <property type="component" value="Unplaced"/>
</dbReference>
<accession>A0A1I8AK13</accession>
<sequence length="74" mass="8448">MEGALWLMYDRYHEKTEFSDTEMEKCLQGSSMLRFKVSGNKTDLTNGEVKGPLSMWKSLAQGLIPSSHILCYDL</sequence>
<proteinExistence type="predicted"/>
<protein>
    <submittedName>
        <fullName evidence="2">Ovule protein</fullName>
    </submittedName>
</protein>
<name>A0A1I8AK13_9BILA</name>
<evidence type="ECO:0000313" key="1">
    <source>
        <dbReference type="Proteomes" id="UP000095287"/>
    </source>
</evidence>
<dbReference type="WBParaSite" id="L893_g64.t1">
    <property type="protein sequence ID" value="L893_g64.t1"/>
    <property type="gene ID" value="L893_g64"/>
</dbReference>
<keyword evidence="1" id="KW-1185">Reference proteome</keyword>
<evidence type="ECO:0000313" key="2">
    <source>
        <dbReference type="WBParaSite" id="L893_g64.t1"/>
    </source>
</evidence>
<organism evidence="1 2">
    <name type="scientific">Steinernema glaseri</name>
    <dbReference type="NCBI Taxonomy" id="37863"/>
    <lineage>
        <taxon>Eukaryota</taxon>
        <taxon>Metazoa</taxon>
        <taxon>Ecdysozoa</taxon>
        <taxon>Nematoda</taxon>
        <taxon>Chromadorea</taxon>
        <taxon>Rhabditida</taxon>
        <taxon>Tylenchina</taxon>
        <taxon>Panagrolaimomorpha</taxon>
        <taxon>Strongyloidoidea</taxon>
        <taxon>Steinernematidae</taxon>
        <taxon>Steinernema</taxon>
    </lineage>
</organism>
<reference evidence="2" key="1">
    <citation type="submission" date="2016-11" db="UniProtKB">
        <authorList>
            <consortium name="WormBaseParasite"/>
        </authorList>
    </citation>
    <scope>IDENTIFICATION</scope>
</reference>
<dbReference type="AlphaFoldDB" id="A0A1I8AK13"/>